<evidence type="ECO:0000313" key="1">
    <source>
        <dbReference type="EMBL" id="CDZ24694.1"/>
    </source>
</evidence>
<dbReference type="GO" id="GO:0016791">
    <property type="term" value="F:phosphatase activity"/>
    <property type="evidence" value="ECO:0007669"/>
    <property type="project" value="TreeGrafter"/>
</dbReference>
<protein>
    <submittedName>
        <fullName evidence="1">HAD-superfamily hydrolase</fullName>
    </submittedName>
</protein>
<dbReference type="InterPro" id="IPR000150">
    <property type="entry name" value="Cof"/>
</dbReference>
<dbReference type="STRING" id="29343.CCDG5_1584"/>
<dbReference type="SUPFAM" id="SSF56784">
    <property type="entry name" value="HAD-like"/>
    <property type="match status" value="1"/>
</dbReference>
<sequence length="276" mass="31348">MSQTLPFEGILMISDMDRTLVTEDFEIPERNVKAIERFIEKGGHFSLATGRSAQSAGRYLSKVKVNSPCILSNGATIYDFDKKKILWSAKLAESAREIVKKILERFSDVGIEIYMNEQIYIVSSNKWTDRHKANEKIHFEEKKIEEMPFGWQKVLFASDNSKLREIEDFVRSLNYTDCDFVFSNTMYYEMLPKNISKGTVITHLASIMNIDKRHTIGIGDFYNDLTLIKMSGFGATVEGAPDDIKKAADFVAGSCREGAVADVIEYLEKSGNIFKQ</sequence>
<dbReference type="OrthoDB" id="9781413at2"/>
<organism evidence="1 2">
    <name type="scientific">[Clostridium] cellulosi</name>
    <dbReference type="NCBI Taxonomy" id="29343"/>
    <lineage>
        <taxon>Bacteria</taxon>
        <taxon>Bacillati</taxon>
        <taxon>Bacillota</taxon>
        <taxon>Clostridia</taxon>
        <taxon>Eubacteriales</taxon>
        <taxon>Oscillospiraceae</taxon>
        <taxon>Oscillospiraceae incertae sedis</taxon>
    </lineage>
</organism>
<dbReference type="Gene3D" id="3.30.1240.10">
    <property type="match status" value="1"/>
</dbReference>
<dbReference type="CDD" id="cd07516">
    <property type="entry name" value="HAD_Pase"/>
    <property type="match status" value="1"/>
</dbReference>
<evidence type="ECO:0000313" key="2">
    <source>
        <dbReference type="Proteomes" id="UP000032431"/>
    </source>
</evidence>
<dbReference type="Gene3D" id="3.40.50.1000">
    <property type="entry name" value="HAD superfamily/HAD-like"/>
    <property type="match status" value="1"/>
</dbReference>
<keyword evidence="1" id="KW-0378">Hydrolase</keyword>
<dbReference type="HOGENOM" id="CLU_044146_0_3_9"/>
<gene>
    <name evidence="1" type="ORF">CCDG5_1584</name>
</gene>
<dbReference type="EMBL" id="LM995447">
    <property type="protein sequence ID" value="CDZ24694.1"/>
    <property type="molecule type" value="Genomic_DNA"/>
</dbReference>
<dbReference type="Proteomes" id="UP000032431">
    <property type="component" value="Chromosome I"/>
</dbReference>
<dbReference type="Pfam" id="PF08282">
    <property type="entry name" value="Hydrolase_3"/>
    <property type="match status" value="1"/>
</dbReference>
<accession>A0A078KUB0</accession>
<keyword evidence="2" id="KW-1185">Reference proteome</keyword>
<proteinExistence type="predicted"/>
<dbReference type="GO" id="GO:0000287">
    <property type="term" value="F:magnesium ion binding"/>
    <property type="evidence" value="ECO:0007669"/>
    <property type="project" value="TreeGrafter"/>
</dbReference>
<dbReference type="PANTHER" id="PTHR10000">
    <property type="entry name" value="PHOSPHOSERINE PHOSPHATASE"/>
    <property type="match status" value="1"/>
</dbReference>
<dbReference type="SFLD" id="SFLDG01140">
    <property type="entry name" value="C2.B:_Phosphomannomutase_and_P"/>
    <property type="match status" value="1"/>
</dbReference>
<dbReference type="InterPro" id="IPR036412">
    <property type="entry name" value="HAD-like_sf"/>
</dbReference>
<dbReference type="GO" id="GO:0005829">
    <property type="term" value="C:cytosol"/>
    <property type="evidence" value="ECO:0007669"/>
    <property type="project" value="TreeGrafter"/>
</dbReference>
<dbReference type="InterPro" id="IPR023214">
    <property type="entry name" value="HAD_sf"/>
</dbReference>
<dbReference type="NCBIfam" id="TIGR01484">
    <property type="entry name" value="HAD-SF-IIB"/>
    <property type="match status" value="1"/>
</dbReference>
<reference evidence="2" key="1">
    <citation type="submission" date="2014-07" db="EMBL/GenBank/DDBJ databases">
        <authorList>
            <person name="Wibberg D."/>
        </authorList>
    </citation>
    <scope>NUCLEOTIDE SEQUENCE [LARGE SCALE GENOMIC DNA]</scope>
    <source>
        <strain evidence="2">DG5</strain>
    </source>
</reference>
<name>A0A078KUB0_9FIRM</name>
<dbReference type="NCBIfam" id="TIGR00099">
    <property type="entry name" value="Cof-subfamily"/>
    <property type="match status" value="1"/>
</dbReference>
<dbReference type="InterPro" id="IPR006379">
    <property type="entry name" value="HAD-SF_hydro_IIB"/>
</dbReference>
<dbReference type="PATRIC" id="fig|29343.3.peg.1669"/>
<dbReference type="KEGG" id="ccel:CCDG5_1584"/>
<dbReference type="AlphaFoldDB" id="A0A078KUB0"/>
<dbReference type="PANTHER" id="PTHR10000:SF8">
    <property type="entry name" value="HAD SUPERFAMILY HYDROLASE-LIKE, TYPE 3"/>
    <property type="match status" value="1"/>
</dbReference>
<dbReference type="SFLD" id="SFLDS00003">
    <property type="entry name" value="Haloacid_Dehalogenase"/>
    <property type="match status" value="1"/>
</dbReference>